<keyword evidence="12" id="KW-0449">Lipoprotein</keyword>
<evidence type="ECO:0000256" key="12">
    <source>
        <dbReference type="ARBA" id="ARBA00023288"/>
    </source>
</evidence>
<gene>
    <name evidence="18" type="ORF">KHLLAP_LOCUS13185</name>
</gene>
<dbReference type="AlphaFoldDB" id="A0AAI8VX64"/>
<feature type="signal peptide" evidence="16">
    <location>
        <begin position="1"/>
        <end position="21"/>
    </location>
</feature>
<evidence type="ECO:0000256" key="5">
    <source>
        <dbReference type="ARBA" id="ARBA00022525"/>
    </source>
</evidence>
<accession>A0AAI8VX64</accession>
<evidence type="ECO:0000256" key="1">
    <source>
        <dbReference type="ARBA" id="ARBA00004141"/>
    </source>
</evidence>
<dbReference type="PANTHER" id="PTHR33048:SF47">
    <property type="entry name" value="INTEGRAL MEMBRANE PROTEIN-RELATED"/>
    <property type="match status" value="1"/>
</dbReference>
<evidence type="ECO:0000256" key="11">
    <source>
        <dbReference type="ARBA" id="ARBA00023157"/>
    </source>
</evidence>
<evidence type="ECO:0000256" key="15">
    <source>
        <dbReference type="SAM" id="Phobius"/>
    </source>
</evidence>
<dbReference type="PROSITE" id="PS52012">
    <property type="entry name" value="CFEM"/>
    <property type="match status" value="1"/>
</dbReference>
<comment type="similarity">
    <text evidence="4">Belongs to the RBT5 family.</text>
</comment>
<dbReference type="InterPro" id="IPR052337">
    <property type="entry name" value="SAT4-like"/>
</dbReference>
<feature type="transmembrane region" description="Helical" evidence="15">
    <location>
        <begin position="98"/>
        <end position="120"/>
    </location>
</feature>
<evidence type="ECO:0000256" key="8">
    <source>
        <dbReference type="ARBA" id="ARBA00022729"/>
    </source>
</evidence>
<evidence type="ECO:0000256" key="9">
    <source>
        <dbReference type="ARBA" id="ARBA00022989"/>
    </source>
</evidence>
<dbReference type="Proteomes" id="UP001295740">
    <property type="component" value="Unassembled WGS sequence"/>
</dbReference>
<name>A0AAI8VX64_9PEZI</name>
<evidence type="ECO:0000256" key="7">
    <source>
        <dbReference type="ARBA" id="ARBA00022692"/>
    </source>
</evidence>
<evidence type="ECO:0000256" key="4">
    <source>
        <dbReference type="ARBA" id="ARBA00010031"/>
    </source>
</evidence>
<evidence type="ECO:0000256" key="3">
    <source>
        <dbReference type="ARBA" id="ARBA00004613"/>
    </source>
</evidence>
<keyword evidence="11 14" id="KW-1015">Disulfide bond</keyword>
<feature type="transmembrane region" description="Helical" evidence="15">
    <location>
        <begin position="258"/>
        <end position="283"/>
    </location>
</feature>
<evidence type="ECO:0000256" key="10">
    <source>
        <dbReference type="ARBA" id="ARBA00023136"/>
    </source>
</evidence>
<dbReference type="PANTHER" id="PTHR33048">
    <property type="entry name" value="PTH11-LIKE INTEGRAL MEMBRANE PROTEIN (AFU_ORTHOLOGUE AFUA_5G11245)"/>
    <property type="match status" value="1"/>
</dbReference>
<keyword evidence="6" id="KW-0325">Glycoprotein</keyword>
<comment type="similarity">
    <text evidence="13">Belongs to the SAT4 family.</text>
</comment>
<feature type="binding site" description="axial binding residue" evidence="14">
    <location>
        <position position="50"/>
    </location>
    <ligand>
        <name>heme</name>
        <dbReference type="ChEBI" id="CHEBI:30413"/>
    </ligand>
    <ligandPart>
        <name>Fe</name>
        <dbReference type="ChEBI" id="CHEBI:18248"/>
    </ligandPart>
</feature>
<feature type="transmembrane region" description="Helical" evidence="15">
    <location>
        <begin position="332"/>
        <end position="352"/>
    </location>
</feature>
<evidence type="ECO:0000256" key="6">
    <source>
        <dbReference type="ARBA" id="ARBA00022622"/>
    </source>
</evidence>
<feature type="transmembrane region" description="Helical" evidence="15">
    <location>
        <begin position="132"/>
        <end position="152"/>
    </location>
</feature>
<keyword evidence="7 15" id="KW-0812">Transmembrane</keyword>
<evidence type="ECO:0000259" key="17">
    <source>
        <dbReference type="PROSITE" id="PS52012"/>
    </source>
</evidence>
<reference evidence="18" key="1">
    <citation type="submission" date="2023-10" db="EMBL/GenBank/DDBJ databases">
        <authorList>
            <person name="Hackl T."/>
        </authorList>
    </citation>
    <scope>NUCLEOTIDE SEQUENCE</scope>
</reference>
<keyword evidence="5" id="KW-0964">Secreted</keyword>
<dbReference type="InterPro" id="IPR008427">
    <property type="entry name" value="Extracellular_membr_CFEM_dom"/>
</dbReference>
<dbReference type="GO" id="GO:0005576">
    <property type="term" value="C:extracellular region"/>
    <property type="evidence" value="ECO:0007669"/>
    <property type="project" value="UniProtKB-SubCell"/>
</dbReference>
<evidence type="ECO:0000256" key="2">
    <source>
        <dbReference type="ARBA" id="ARBA00004589"/>
    </source>
</evidence>
<keyword evidence="10 15" id="KW-0472">Membrane</keyword>
<keyword evidence="14" id="KW-0479">Metal-binding</keyword>
<dbReference type="EMBL" id="CAUWAG010000020">
    <property type="protein sequence ID" value="CAJ2512717.1"/>
    <property type="molecule type" value="Genomic_DNA"/>
</dbReference>
<organism evidence="18 19">
    <name type="scientific">Anthostomella pinea</name>
    <dbReference type="NCBI Taxonomy" id="933095"/>
    <lineage>
        <taxon>Eukaryota</taxon>
        <taxon>Fungi</taxon>
        <taxon>Dikarya</taxon>
        <taxon>Ascomycota</taxon>
        <taxon>Pezizomycotina</taxon>
        <taxon>Sordariomycetes</taxon>
        <taxon>Xylariomycetidae</taxon>
        <taxon>Xylariales</taxon>
        <taxon>Xylariaceae</taxon>
        <taxon>Anthostomella</taxon>
    </lineage>
</organism>
<dbReference type="GO" id="GO:0046872">
    <property type="term" value="F:metal ion binding"/>
    <property type="evidence" value="ECO:0007669"/>
    <property type="project" value="UniProtKB-UniRule"/>
</dbReference>
<keyword evidence="8 16" id="KW-0732">Signal</keyword>
<evidence type="ECO:0000313" key="18">
    <source>
        <dbReference type="EMBL" id="CAJ2512717.1"/>
    </source>
</evidence>
<keyword evidence="6" id="KW-0336">GPI-anchor</keyword>
<dbReference type="Pfam" id="PF20684">
    <property type="entry name" value="Fung_rhodopsin"/>
    <property type="match status" value="1"/>
</dbReference>
<feature type="chain" id="PRO_5042481687" evidence="16">
    <location>
        <begin position="22"/>
        <end position="475"/>
    </location>
</feature>
<dbReference type="InterPro" id="IPR049326">
    <property type="entry name" value="Rhodopsin_dom_fungi"/>
</dbReference>
<feature type="transmembrane region" description="Helical" evidence="15">
    <location>
        <begin position="295"/>
        <end position="320"/>
    </location>
</feature>
<feature type="disulfide bond" evidence="14">
    <location>
        <begin position="55"/>
        <end position="88"/>
    </location>
</feature>
<evidence type="ECO:0000256" key="16">
    <source>
        <dbReference type="SAM" id="SignalP"/>
    </source>
</evidence>
<proteinExistence type="inferred from homology"/>
<feature type="domain" description="CFEM" evidence="17">
    <location>
        <begin position="1"/>
        <end position="116"/>
    </location>
</feature>
<dbReference type="SMART" id="SM00747">
    <property type="entry name" value="CFEM"/>
    <property type="match status" value="1"/>
</dbReference>
<feature type="transmembrane region" description="Helical" evidence="15">
    <location>
        <begin position="181"/>
        <end position="199"/>
    </location>
</feature>
<comment type="subcellular location">
    <subcellularLocation>
        <location evidence="2">Membrane</location>
        <topology evidence="2">Lipid-anchor</topology>
        <topology evidence="2">GPI-anchor</topology>
    </subcellularLocation>
    <subcellularLocation>
        <location evidence="1">Membrane</location>
        <topology evidence="1">Multi-pass membrane protein</topology>
    </subcellularLocation>
    <subcellularLocation>
        <location evidence="3">Secreted</location>
    </subcellularLocation>
</comment>
<comment type="caution">
    <text evidence="14">Lacks conserved residue(s) required for the propagation of feature annotation.</text>
</comment>
<keyword evidence="14" id="KW-0408">Iron</keyword>
<comment type="caution">
    <text evidence="18">The sequence shown here is derived from an EMBL/GenBank/DDBJ whole genome shotgun (WGS) entry which is preliminary data.</text>
</comment>
<protein>
    <submittedName>
        <fullName evidence="18">Uu.00g008360.m01.CDS01</fullName>
    </submittedName>
</protein>
<evidence type="ECO:0000256" key="14">
    <source>
        <dbReference type="PROSITE-ProRule" id="PRU01356"/>
    </source>
</evidence>
<keyword evidence="9 15" id="KW-1133">Transmembrane helix</keyword>
<feature type="transmembrane region" description="Helical" evidence="15">
    <location>
        <begin position="211"/>
        <end position="231"/>
    </location>
</feature>
<dbReference type="GO" id="GO:0098552">
    <property type="term" value="C:side of membrane"/>
    <property type="evidence" value="ECO:0007669"/>
    <property type="project" value="UniProtKB-KW"/>
</dbReference>
<dbReference type="Pfam" id="PF05730">
    <property type="entry name" value="CFEM"/>
    <property type="match status" value="1"/>
</dbReference>
<sequence length="475" mass="52248">MRSLSVLALGLCALLPAVATADVDLTKVPDCGLTCIITQTANSTCSSPLDQACVCTNTKLLGQITECVTASCGIRDQLATKKFSSDFCGVVGEDRRSLVYILAIVFGALGLLAFCLRCLARFVGSRMWDWDDTAMCFVMLFMIPLQALSIPLSQHGLGLDMWNVSFDDIEEILHLYFFDEILYITALALTKVSILFFYLKVFPKKSFKICTWTLIAANLTYALTYDFLLIFQCDPIPGAWLFWDGTFHGTRECLNINILGWSAAAINITLDLAVILLPMPELFMLSMSMRKKLQIVAMFAVGLFITVISVVRLHSLIIFGKTSNLTQDYVEVGYWSTIEVPIGVICACMPAIRSLFSLAFPRVFGTTRGHGKSNYGSTFGHSTTAHLQSCSNGNGNLNSINKIKVKQEWTVLVDPVGGHRQDPYAPHHSRDSSDVELVRIGTLTDVESGTTTRKMTLTKEQGAWGGRPKGHGSPL</sequence>
<keyword evidence="19" id="KW-1185">Reference proteome</keyword>
<evidence type="ECO:0000313" key="19">
    <source>
        <dbReference type="Proteomes" id="UP001295740"/>
    </source>
</evidence>
<evidence type="ECO:0000256" key="13">
    <source>
        <dbReference type="ARBA" id="ARBA00038359"/>
    </source>
</evidence>
<keyword evidence="14" id="KW-0349">Heme</keyword>